<reference evidence="1" key="1">
    <citation type="journal article" date="2014" name="Front. Microbiol.">
        <title>High frequency of phylogenetically diverse reductive dehalogenase-homologous genes in deep subseafloor sedimentary metagenomes.</title>
        <authorList>
            <person name="Kawai M."/>
            <person name="Futagami T."/>
            <person name="Toyoda A."/>
            <person name="Takaki Y."/>
            <person name="Nishi S."/>
            <person name="Hori S."/>
            <person name="Arai W."/>
            <person name="Tsubouchi T."/>
            <person name="Morono Y."/>
            <person name="Uchiyama I."/>
            <person name="Ito T."/>
            <person name="Fujiyama A."/>
            <person name="Inagaki F."/>
            <person name="Takami H."/>
        </authorList>
    </citation>
    <scope>NUCLEOTIDE SEQUENCE</scope>
    <source>
        <strain evidence="1">Expedition CK06-06</strain>
    </source>
</reference>
<organism evidence="1">
    <name type="scientific">marine sediment metagenome</name>
    <dbReference type="NCBI Taxonomy" id="412755"/>
    <lineage>
        <taxon>unclassified sequences</taxon>
        <taxon>metagenomes</taxon>
        <taxon>ecological metagenomes</taxon>
    </lineage>
</organism>
<protein>
    <submittedName>
        <fullName evidence="1">Uncharacterized protein</fullName>
    </submittedName>
</protein>
<feature type="non-terminal residue" evidence="1">
    <location>
        <position position="238"/>
    </location>
</feature>
<comment type="caution">
    <text evidence="1">The sequence shown here is derived from an EMBL/GenBank/DDBJ whole genome shotgun (WGS) entry which is preliminary data.</text>
</comment>
<accession>X0S7Z6</accession>
<evidence type="ECO:0000313" key="1">
    <source>
        <dbReference type="EMBL" id="GAF77134.1"/>
    </source>
</evidence>
<name>X0S7Z6_9ZZZZ</name>
<dbReference type="EMBL" id="BARS01003072">
    <property type="protein sequence ID" value="GAF77134.1"/>
    <property type="molecule type" value="Genomic_DNA"/>
</dbReference>
<proteinExistence type="predicted"/>
<sequence>MAGFTAIAAGVGLATTAATTGASFAQAGKQRRLMKEAEAEAEKSMMEARRRTEVNYFEDLAIAKESYKQAYEAGSVAAAQAIQAIQEGDVRGVAAGVGGIEQAALQQANQVRAAQEQEMINRQKLIAQEDSRLRDVNVQLDLQEVQGAQLAARDAQEAQNLAIEQGIAGVASMGQQAMDFIPLFKKQGDPSKVTQGFDTTGARVLQGGSRADKKAYQEQFDKSVEAGLKSLEKADKNY</sequence>
<gene>
    <name evidence="1" type="ORF">S01H1_05917</name>
</gene>
<dbReference type="AlphaFoldDB" id="X0S7Z6"/>